<dbReference type="EMBL" id="UOEJ01000032">
    <property type="protein sequence ID" value="VAV92298.1"/>
    <property type="molecule type" value="Genomic_DNA"/>
</dbReference>
<keyword evidence="7" id="KW-0238">DNA-binding</keyword>
<dbReference type="GO" id="GO:0003677">
    <property type="term" value="F:DNA binding"/>
    <property type="evidence" value="ECO:0007669"/>
    <property type="project" value="InterPro"/>
</dbReference>
<dbReference type="GO" id="GO:0005524">
    <property type="term" value="F:ATP binding"/>
    <property type="evidence" value="ECO:0007669"/>
    <property type="project" value="UniProtKB-KW"/>
</dbReference>
<keyword evidence="5" id="KW-0378">Hydrolase</keyword>
<keyword evidence="8" id="KW-0234">DNA repair</keyword>
<protein>
    <submittedName>
        <fullName evidence="10">Bis-ABC ATPase Uup</fullName>
    </submittedName>
</protein>
<dbReference type="InterPro" id="IPR043686">
    <property type="entry name" value="Uup"/>
</dbReference>
<evidence type="ECO:0000256" key="2">
    <source>
        <dbReference type="ARBA" id="ARBA00022737"/>
    </source>
</evidence>
<evidence type="ECO:0000256" key="7">
    <source>
        <dbReference type="ARBA" id="ARBA00023125"/>
    </source>
</evidence>
<dbReference type="Gene3D" id="3.40.50.300">
    <property type="entry name" value="P-loop containing nucleotide triphosphate hydrolases"/>
    <property type="match status" value="2"/>
</dbReference>
<dbReference type="Gene3D" id="1.10.287.380">
    <property type="entry name" value="Valyl-tRNA synthetase, C-terminal domain"/>
    <property type="match status" value="1"/>
</dbReference>
<keyword evidence="1" id="KW-0963">Cytoplasm</keyword>
<dbReference type="HAMAP" id="MF_00848">
    <property type="entry name" value="Uup"/>
    <property type="match status" value="1"/>
</dbReference>
<dbReference type="InterPro" id="IPR003593">
    <property type="entry name" value="AAA+_ATPase"/>
</dbReference>
<dbReference type="FunFam" id="3.40.50.300:FF:000309">
    <property type="entry name" value="ABC transporter ATP-binding protein"/>
    <property type="match status" value="1"/>
</dbReference>
<dbReference type="InterPro" id="IPR017871">
    <property type="entry name" value="ABC_transporter-like_CS"/>
</dbReference>
<dbReference type="PROSITE" id="PS00211">
    <property type="entry name" value="ABC_TRANSPORTER_1"/>
    <property type="match status" value="1"/>
</dbReference>
<proteinExistence type="inferred from homology"/>
<dbReference type="CDD" id="cd03221">
    <property type="entry name" value="ABCF_EF-3"/>
    <property type="match status" value="2"/>
</dbReference>
<dbReference type="InterPro" id="IPR037118">
    <property type="entry name" value="Val-tRNA_synth_C_sf"/>
</dbReference>
<reference evidence="10" key="1">
    <citation type="submission" date="2018-06" db="EMBL/GenBank/DDBJ databases">
        <authorList>
            <person name="Zhirakovskaya E."/>
        </authorList>
    </citation>
    <scope>NUCLEOTIDE SEQUENCE</scope>
</reference>
<dbReference type="InterPro" id="IPR027417">
    <property type="entry name" value="P-loop_NTPase"/>
</dbReference>
<dbReference type="Pfam" id="PF00005">
    <property type="entry name" value="ABC_tran"/>
    <property type="match status" value="2"/>
</dbReference>
<gene>
    <name evidence="10" type="ORF">MNBD_ALPHA01-216</name>
</gene>
<dbReference type="SMART" id="SM00382">
    <property type="entry name" value="AAA"/>
    <property type="match status" value="2"/>
</dbReference>
<feature type="domain" description="ABC transporter" evidence="9">
    <location>
        <begin position="6"/>
        <end position="218"/>
    </location>
</feature>
<dbReference type="PROSITE" id="PS50893">
    <property type="entry name" value="ABC_TRANSPORTER_2"/>
    <property type="match status" value="2"/>
</dbReference>
<dbReference type="Pfam" id="PF16326">
    <property type="entry name" value="ABC_tran_CTD"/>
    <property type="match status" value="1"/>
</dbReference>
<evidence type="ECO:0000256" key="6">
    <source>
        <dbReference type="ARBA" id="ARBA00022840"/>
    </source>
</evidence>
<feature type="domain" description="ABC transporter" evidence="9">
    <location>
        <begin position="285"/>
        <end position="503"/>
    </location>
</feature>
<evidence type="ECO:0000256" key="8">
    <source>
        <dbReference type="ARBA" id="ARBA00023204"/>
    </source>
</evidence>
<dbReference type="InterPro" id="IPR003439">
    <property type="entry name" value="ABC_transporter-like_ATP-bd"/>
</dbReference>
<dbReference type="GO" id="GO:0006281">
    <property type="term" value="P:DNA repair"/>
    <property type="evidence" value="ECO:0007669"/>
    <property type="project" value="InterPro"/>
</dbReference>
<keyword evidence="2" id="KW-0677">Repeat</keyword>
<dbReference type="InterPro" id="IPR032524">
    <property type="entry name" value="ABC_tran_C"/>
</dbReference>
<keyword evidence="6" id="KW-0067">ATP-binding</keyword>
<dbReference type="PANTHER" id="PTHR42855">
    <property type="entry name" value="ABC TRANSPORTER ATP-BINDING SUBUNIT"/>
    <property type="match status" value="1"/>
</dbReference>
<sequence length="596" mass="67184">MAPPLLTITDMALRFGATPLFDGMELSIGEQDRISLVGRNGSGKSTLMKVISGVTEADRGKRFLQPGCHVTYLEQEPDFSGHKTLHDYVASGLTHASAEDNFRVDIILAEIDLAPDLDPAVLSGGEGRRAALARALISDADILLLDEPTNHLDITTIEWLEGQLKSFRGGLVIISHDRTFLNNTTNVTFWLDRGRVRRLDKGFKYFEDWSEKIIEQEQVERAKLDKLIEKETEWSHKGITARRKRNMGRMRALWTLRDKRADQIAVTGQVKLDIDSGKVAGKKVIEAYKISKSFGNQVIVQDFSFRIMRGDRIGIIGPNGVGKTTLLKLLTKEMIPDTGQVKHGTNLEITYLDQKRARLSDDETLWDYLSDGGDHIMVRGHSRHIISYLKDFLFDAGQARSPVSSLSGGEKNRLILAKTLAMPTNFLILDEPTNDLDMDTLDLLQDVLGDYDGTLILVSHDRDFLDRIVTSSLVMEGDGRVTEYPGGYSDYIRQCKKTHETQITAKKSSKNAEAPKQRVVRLSYKHQRALENLPGEMDRLEKAIAKYQRKLGETDFYTKDPDGFHKINKAMESAITDLSAKEEEWLELEMMREELG</sequence>
<keyword evidence="3" id="KW-0547">Nucleotide-binding</keyword>
<evidence type="ECO:0000256" key="5">
    <source>
        <dbReference type="ARBA" id="ARBA00022801"/>
    </source>
</evidence>
<organism evidence="10">
    <name type="scientific">hydrothermal vent metagenome</name>
    <dbReference type="NCBI Taxonomy" id="652676"/>
    <lineage>
        <taxon>unclassified sequences</taxon>
        <taxon>metagenomes</taxon>
        <taxon>ecological metagenomes</taxon>
    </lineage>
</organism>
<dbReference type="InterPro" id="IPR051309">
    <property type="entry name" value="ABCF_ATPase"/>
</dbReference>
<evidence type="ECO:0000256" key="3">
    <source>
        <dbReference type="ARBA" id="ARBA00022741"/>
    </source>
</evidence>
<evidence type="ECO:0000313" key="10">
    <source>
        <dbReference type="EMBL" id="VAV92298.1"/>
    </source>
</evidence>
<dbReference type="AlphaFoldDB" id="A0A3B0RV47"/>
<evidence type="ECO:0000256" key="1">
    <source>
        <dbReference type="ARBA" id="ARBA00022490"/>
    </source>
</evidence>
<dbReference type="GO" id="GO:0016887">
    <property type="term" value="F:ATP hydrolysis activity"/>
    <property type="evidence" value="ECO:0007669"/>
    <property type="project" value="InterPro"/>
</dbReference>
<name>A0A3B0RV47_9ZZZZ</name>
<evidence type="ECO:0000256" key="4">
    <source>
        <dbReference type="ARBA" id="ARBA00022763"/>
    </source>
</evidence>
<dbReference type="PANTHER" id="PTHR42855:SF1">
    <property type="entry name" value="ABC TRANSPORTER DOMAIN-CONTAINING PROTEIN"/>
    <property type="match status" value="1"/>
</dbReference>
<accession>A0A3B0RV47</accession>
<keyword evidence="4" id="KW-0227">DNA damage</keyword>
<evidence type="ECO:0000259" key="9">
    <source>
        <dbReference type="PROSITE" id="PS50893"/>
    </source>
</evidence>
<dbReference type="SUPFAM" id="SSF52540">
    <property type="entry name" value="P-loop containing nucleoside triphosphate hydrolases"/>
    <property type="match status" value="2"/>
</dbReference>